<evidence type="ECO:0000256" key="2">
    <source>
        <dbReference type="PROSITE-ProRule" id="PRU00335"/>
    </source>
</evidence>
<dbReference type="EMBL" id="CP002299">
    <property type="protein sequence ID" value="ADP82163.1"/>
    <property type="molecule type" value="Genomic_DNA"/>
</dbReference>
<dbReference type="SUPFAM" id="SSF46689">
    <property type="entry name" value="Homeodomain-like"/>
    <property type="match status" value="1"/>
</dbReference>
<dbReference type="AlphaFoldDB" id="E3J9E4"/>
<accession>E3J9E4</accession>
<dbReference type="PROSITE" id="PS50977">
    <property type="entry name" value="HTH_TETR_2"/>
    <property type="match status" value="1"/>
</dbReference>
<dbReference type="OrthoDB" id="9816296at2"/>
<evidence type="ECO:0000259" key="3">
    <source>
        <dbReference type="PROSITE" id="PS50977"/>
    </source>
</evidence>
<reference evidence="4 5" key="1">
    <citation type="submission" date="2010-10" db="EMBL/GenBank/DDBJ databases">
        <title>Complete sequence of Frankia sp. EuI1c.</title>
        <authorList>
            <consortium name="US DOE Joint Genome Institute"/>
            <person name="Lucas S."/>
            <person name="Copeland A."/>
            <person name="Lapidus A."/>
            <person name="Cheng J.-F."/>
            <person name="Bruce D."/>
            <person name="Goodwin L."/>
            <person name="Pitluck S."/>
            <person name="Chertkov O."/>
            <person name="Detter J.C."/>
            <person name="Han C."/>
            <person name="Tapia R."/>
            <person name="Land M."/>
            <person name="Hauser L."/>
            <person name="Jeffries C."/>
            <person name="Kyrpides N."/>
            <person name="Ivanova N."/>
            <person name="Mikhailova N."/>
            <person name="Beauchemin N."/>
            <person name="Sen A."/>
            <person name="Sur S.A."/>
            <person name="Gtari M."/>
            <person name="Wall L."/>
            <person name="Tisa L."/>
            <person name="Woyke T."/>
        </authorList>
    </citation>
    <scope>NUCLEOTIDE SEQUENCE [LARGE SCALE GENOMIC DNA]</scope>
    <source>
        <strain evidence="5">DSM 45817 / CECT 9037 / EuI1c</strain>
    </source>
</reference>
<dbReference type="Pfam" id="PF00440">
    <property type="entry name" value="TetR_N"/>
    <property type="match status" value="1"/>
</dbReference>
<dbReference type="InterPro" id="IPR001647">
    <property type="entry name" value="HTH_TetR"/>
</dbReference>
<feature type="domain" description="HTH tetR-type" evidence="3">
    <location>
        <begin position="21"/>
        <end position="84"/>
    </location>
</feature>
<feature type="DNA-binding region" description="H-T-H motif" evidence="2">
    <location>
        <begin position="47"/>
        <end position="66"/>
    </location>
</feature>
<dbReference type="STRING" id="298654.FraEuI1c_4162"/>
<dbReference type="GO" id="GO:0003677">
    <property type="term" value="F:DNA binding"/>
    <property type="evidence" value="ECO:0007669"/>
    <property type="project" value="UniProtKB-UniRule"/>
</dbReference>
<dbReference type="HOGENOM" id="CLU_110158_0_0_11"/>
<evidence type="ECO:0000313" key="4">
    <source>
        <dbReference type="EMBL" id="ADP82163.1"/>
    </source>
</evidence>
<name>E3J9E4_PSEI1</name>
<dbReference type="Gene3D" id="1.10.357.10">
    <property type="entry name" value="Tetracycline Repressor, domain 2"/>
    <property type="match status" value="1"/>
</dbReference>
<dbReference type="eggNOG" id="COG1309">
    <property type="taxonomic scope" value="Bacteria"/>
</dbReference>
<dbReference type="Proteomes" id="UP000002484">
    <property type="component" value="Chromosome"/>
</dbReference>
<organism evidence="4 5">
    <name type="scientific">Pseudofrankia inefficax (strain DSM 45817 / CECT 9037 / DDB 130130 / EuI1c)</name>
    <name type="common">Frankia inefficax</name>
    <dbReference type="NCBI Taxonomy" id="298654"/>
    <lineage>
        <taxon>Bacteria</taxon>
        <taxon>Bacillati</taxon>
        <taxon>Actinomycetota</taxon>
        <taxon>Actinomycetes</taxon>
        <taxon>Frankiales</taxon>
        <taxon>Frankiaceae</taxon>
        <taxon>Pseudofrankia</taxon>
    </lineage>
</organism>
<proteinExistence type="predicted"/>
<dbReference type="KEGG" id="fri:FraEuI1c_4162"/>
<sequence>MTDPGRPRRAYDSSRRREGAAETRERILAAGVELLHRYPIWNWQPLTVPAVAHRAEVTERTVYRHFPTERALRDAVLARTAEDVDVDLDAMTLDTVEGFTARVLEYVASFPVKERQQRDPTVVAARERQREALLRAVAASAAWAEPEVRAAAAMLDVLWSVVSFEQLVTEWGMQPQDAIAAITWVIRVLRDAIREDRGPRS</sequence>
<evidence type="ECO:0000256" key="1">
    <source>
        <dbReference type="ARBA" id="ARBA00023125"/>
    </source>
</evidence>
<keyword evidence="5" id="KW-1185">Reference proteome</keyword>
<dbReference type="InterPro" id="IPR009057">
    <property type="entry name" value="Homeodomain-like_sf"/>
</dbReference>
<dbReference type="InParanoid" id="E3J9E4"/>
<protein>
    <submittedName>
        <fullName evidence="4">Regulatory protein TetR</fullName>
    </submittedName>
</protein>
<dbReference type="RefSeq" id="WP_013425281.1">
    <property type="nucleotide sequence ID" value="NC_014666.1"/>
</dbReference>
<evidence type="ECO:0000313" key="5">
    <source>
        <dbReference type="Proteomes" id="UP000002484"/>
    </source>
</evidence>
<gene>
    <name evidence="4" type="ordered locus">FraEuI1c_4162</name>
</gene>
<keyword evidence="1 2" id="KW-0238">DNA-binding</keyword>